<gene>
    <name evidence="4" type="ORF">K466DRAFT_584713</name>
</gene>
<accession>A0A5C3PHU6</accession>
<dbReference type="InterPro" id="IPR007832">
    <property type="entry name" value="RNA_pol_Rpc34"/>
</dbReference>
<dbReference type="InParanoid" id="A0A5C3PHU6"/>
<dbReference type="GO" id="GO:0006383">
    <property type="term" value="P:transcription by RNA polymerase III"/>
    <property type="evidence" value="ECO:0007669"/>
    <property type="project" value="InterPro"/>
</dbReference>
<comment type="subcellular location">
    <subcellularLocation>
        <location evidence="1">Nucleus</location>
    </subcellularLocation>
</comment>
<dbReference type="InterPro" id="IPR016049">
    <property type="entry name" value="RNA_pol_Rpc34-like"/>
</dbReference>
<proteinExistence type="predicted"/>
<dbReference type="Proteomes" id="UP000308197">
    <property type="component" value="Unassembled WGS sequence"/>
</dbReference>
<dbReference type="STRING" id="1314778.A0A5C3PHU6"/>
<dbReference type="Pfam" id="PF05158">
    <property type="entry name" value="RNA_pol_Rpc34"/>
    <property type="match status" value="1"/>
</dbReference>
<dbReference type="AlphaFoldDB" id="A0A5C3PHU6"/>
<dbReference type="EMBL" id="ML211079">
    <property type="protein sequence ID" value="TFK89345.1"/>
    <property type="molecule type" value="Genomic_DNA"/>
</dbReference>
<evidence type="ECO:0000313" key="5">
    <source>
        <dbReference type="Proteomes" id="UP000308197"/>
    </source>
</evidence>
<evidence type="ECO:0000256" key="3">
    <source>
        <dbReference type="ARBA" id="ARBA00023242"/>
    </source>
</evidence>
<name>A0A5C3PHU6_9APHY</name>
<evidence type="ECO:0000256" key="1">
    <source>
        <dbReference type="ARBA" id="ARBA00004123"/>
    </source>
</evidence>
<keyword evidence="2" id="KW-0804">Transcription</keyword>
<reference evidence="4 5" key="1">
    <citation type="journal article" date="2019" name="Nat. Ecol. Evol.">
        <title>Megaphylogeny resolves global patterns of mushroom evolution.</title>
        <authorList>
            <person name="Varga T."/>
            <person name="Krizsan K."/>
            <person name="Foldi C."/>
            <person name="Dima B."/>
            <person name="Sanchez-Garcia M."/>
            <person name="Sanchez-Ramirez S."/>
            <person name="Szollosi G.J."/>
            <person name="Szarkandi J.G."/>
            <person name="Papp V."/>
            <person name="Albert L."/>
            <person name="Andreopoulos W."/>
            <person name="Angelini C."/>
            <person name="Antonin V."/>
            <person name="Barry K.W."/>
            <person name="Bougher N.L."/>
            <person name="Buchanan P."/>
            <person name="Buyck B."/>
            <person name="Bense V."/>
            <person name="Catcheside P."/>
            <person name="Chovatia M."/>
            <person name="Cooper J."/>
            <person name="Damon W."/>
            <person name="Desjardin D."/>
            <person name="Finy P."/>
            <person name="Geml J."/>
            <person name="Haridas S."/>
            <person name="Hughes K."/>
            <person name="Justo A."/>
            <person name="Karasinski D."/>
            <person name="Kautmanova I."/>
            <person name="Kiss B."/>
            <person name="Kocsube S."/>
            <person name="Kotiranta H."/>
            <person name="LaButti K.M."/>
            <person name="Lechner B.E."/>
            <person name="Liimatainen K."/>
            <person name="Lipzen A."/>
            <person name="Lukacs Z."/>
            <person name="Mihaltcheva S."/>
            <person name="Morgado L.N."/>
            <person name="Niskanen T."/>
            <person name="Noordeloos M.E."/>
            <person name="Ohm R.A."/>
            <person name="Ortiz-Santana B."/>
            <person name="Ovrebo C."/>
            <person name="Racz N."/>
            <person name="Riley R."/>
            <person name="Savchenko A."/>
            <person name="Shiryaev A."/>
            <person name="Soop K."/>
            <person name="Spirin V."/>
            <person name="Szebenyi C."/>
            <person name="Tomsovsky M."/>
            <person name="Tulloss R.E."/>
            <person name="Uehling J."/>
            <person name="Grigoriev I.V."/>
            <person name="Vagvolgyi C."/>
            <person name="Papp T."/>
            <person name="Martin F.M."/>
            <person name="Miettinen O."/>
            <person name="Hibbett D.S."/>
            <person name="Nagy L.G."/>
        </authorList>
    </citation>
    <scope>NUCLEOTIDE SEQUENCE [LARGE SCALE GENOMIC DNA]</scope>
    <source>
        <strain evidence="4 5">HHB13444</strain>
    </source>
</reference>
<sequence>MIYMLYDLQPSEELTGGPRYTDNELDIEFIELLRMHARRPQQERTQTKEQGCDTVQQTTTALGRGLEI</sequence>
<evidence type="ECO:0000313" key="4">
    <source>
        <dbReference type="EMBL" id="TFK89345.1"/>
    </source>
</evidence>
<keyword evidence="5" id="KW-1185">Reference proteome</keyword>
<dbReference type="PANTHER" id="PTHR12780">
    <property type="entry name" value="RNA POLYMERASE III DNA DIRECTED , 39KD SUBUNIT-RELATED"/>
    <property type="match status" value="1"/>
</dbReference>
<keyword evidence="3" id="KW-0539">Nucleus</keyword>
<evidence type="ECO:0000256" key="2">
    <source>
        <dbReference type="ARBA" id="ARBA00023163"/>
    </source>
</evidence>
<dbReference type="GO" id="GO:0005666">
    <property type="term" value="C:RNA polymerase III complex"/>
    <property type="evidence" value="ECO:0007669"/>
    <property type="project" value="InterPro"/>
</dbReference>
<organism evidence="4 5">
    <name type="scientific">Polyporus arcularius HHB13444</name>
    <dbReference type="NCBI Taxonomy" id="1314778"/>
    <lineage>
        <taxon>Eukaryota</taxon>
        <taxon>Fungi</taxon>
        <taxon>Dikarya</taxon>
        <taxon>Basidiomycota</taxon>
        <taxon>Agaricomycotina</taxon>
        <taxon>Agaricomycetes</taxon>
        <taxon>Polyporales</taxon>
        <taxon>Polyporaceae</taxon>
        <taxon>Polyporus</taxon>
    </lineage>
</organism>
<protein>
    <submittedName>
        <fullName evidence="4">Uncharacterized protein</fullName>
    </submittedName>
</protein>